<keyword evidence="6 13" id="KW-0720">Serine protease</keyword>
<feature type="non-terminal residue" evidence="18">
    <location>
        <position position="818"/>
    </location>
</feature>
<feature type="region of interest" description="Disordered" evidence="15">
    <location>
        <begin position="573"/>
        <end position="595"/>
    </location>
</feature>
<dbReference type="InterPro" id="IPR020568">
    <property type="entry name" value="Ribosomal_Su5_D2-typ_SF"/>
</dbReference>
<evidence type="ECO:0000256" key="3">
    <source>
        <dbReference type="ARBA" id="ARBA00022670"/>
    </source>
</evidence>
<dbReference type="Gene3D" id="3.40.50.300">
    <property type="entry name" value="P-loop containing nucleotide triphosphate hydrolases"/>
    <property type="match status" value="1"/>
</dbReference>
<dbReference type="PRINTS" id="PR00830">
    <property type="entry name" value="ENDOLAPTASE"/>
</dbReference>
<dbReference type="CDD" id="cd19500">
    <property type="entry name" value="RecA-like_Lon"/>
    <property type="match status" value="1"/>
</dbReference>
<feature type="domain" description="Lon proteolytic" evidence="16">
    <location>
        <begin position="623"/>
        <end position="804"/>
    </location>
</feature>
<feature type="active site" evidence="11 13">
    <location>
        <position position="753"/>
    </location>
</feature>
<feature type="active site" evidence="11 13">
    <location>
        <position position="710"/>
    </location>
</feature>
<dbReference type="Pfam" id="PF02190">
    <property type="entry name" value="LON_substr_bdg"/>
    <property type="match status" value="1"/>
</dbReference>
<dbReference type="FunFam" id="3.40.50.300:FF:000021">
    <property type="entry name" value="Lon protease homolog"/>
    <property type="match status" value="1"/>
</dbReference>
<dbReference type="SMART" id="SM00464">
    <property type="entry name" value="LON"/>
    <property type="match status" value="1"/>
</dbReference>
<dbReference type="Pfam" id="PF00004">
    <property type="entry name" value="AAA"/>
    <property type="match status" value="1"/>
</dbReference>
<dbReference type="GO" id="GO:0004176">
    <property type="term" value="F:ATP-dependent peptidase activity"/>
    <property type="evidence" value="ECO:0007669"/>
    <property type="project" value="UniProtKB-UniRule"/>
</dbReference>
<dbReference type="InterPro" id="IPR003111">
    <property type="entry name" value="Lon_prtase_N"/>
</dbReference>
<dbReference type="InterPro" id="IPR008268">
    <property type="entry name" value="Peptidase_S16_AS"/>
</dbReference>
<keyword evidence="7 12" id="KW-0067">ATP-binding</keyword>
<comment type="catalytic activity">
    <reaction evidence="9 13">
        <text>Hydrolysis of proteins in presence of ATP.</text>
        <dbReference type="EC" id="3.4.21.53"/>
    </reaction>
</comment>
<dbReference type="InterPro" id="IPR046336">
    <property type="entry name" value="Lon_prtase_N_sf"/>
</dbReference>
<dbReference type="GO" id="GO:0005524">
    <property type="term" value="F:ATP binding"/>
    <property type="evidence" value="ECO:0007669"/>
    <property type="project" value="UniProtKB-KW"/>
</dbReference>
<dbReference type="Gene3D" id="1.10.8.60">
    <property type="match status" value="1"/>
</dbReference>
<evidence type="ECO:0000256" key="8">
    <source>
        <dbReference type="ARBA" id="ARBA00023016"/>
    </source>
</evidence>
<dbReference type="SUPFAM" id="SSF88697">
    <property type="entry name" value="PUA domain-like"/>
    <property type="match status" value="1"/>
</dbReference>
<proteinExistence type="inferred from homology"/>
<keyword evidence="2" id="KW-0963">Cytoplasm</keyword>
<dbReference type="Pfam" id="PF05362">
    <property type="entry name" value="Lon_C"/>
    <property type="match status" value="1"/>
</dbReference>
<evidence type="ECO:0000259" key="17">
    <source>
        <dbReference type="PROSITE" id="PS51787"/>
    </source>
</evidence>
<dbReference type="AlphaFoldDB" id="A0A6J4LUG0"/>
<organism evidence="18">
    <name type="scientific">uncultured Gemmatimonadaceae bacterium</name>
    <dbReference type="NCBI Taxonomy" id="246130"/>
    <lineage>
        <taxon>Bacteria</taxon>
        <taxon>Pseudomonadati</taxon>
        <taxon>Gemmatimonadota</taxon>
        <taxon>Gemmatimonadia</taxon>
        <taxon>Gemmatimonadales</taxon>
        <taxon>Gemmatimonadaceae</taxon>
        <taxon>environmental samples</taxon>
    </lineage>
</organism>
<dbReference type="SUPFAM" id="SSF52540">
    <property type="entry name" value="P-loop containing nucleoside triphosphate hydrolases"/>
    <property type="match status" value="1"/>
</dbReference>
<dbReference type="PROSITE" id="PS51786">
    <property type="entry name" value="LON_PROTEOLYTIC"/>
    <property type="match status" value="1"/>
</dbReference>
<dbReference type="PANTHER" id="PTHR10046">
    <property type="entry name" value="ATP DEPENDENT LON PROTEASE FAMILY MEMBER"/>
    <property type="match status" value="1"/>
</dbReference>
<dbReference type="PROSITE" id="PS01046">
    <property type="entry name" value="LON_SER"/>
    <property type="match status" value="1"/>
</dbReference>
<evidence type="ECO:0000256" key="9">
    <source>
        <dbReference type="ARBA" id="ARBA00050665"/>
    </source>
</evidence>
<dbReference type="PROSITE" id="PS51787">
    <property type="entry name" value="LON_N"/>
    <property type="match status" value="1"/>
</dbReference>
<dbReference type="GO" id="GO:0004252">
    <property type="term" value="F:serine-type endopeptidase activity"/>
    <property type="evidence" value="ECO:0007669"/>
    <property type="project" value="UniProtKB-UniRule"/>
</dbReference>
<evidence type="ECO:0000256" key="7">
    <source>
        <dbReference type="ARBA" id="ARBA00022840"/>
    </source>
</evidence>
<keyword evidence="3 13" id="KW-0645">Protease</keyword>
<dbReference type="Gene3D" id="3.30.230.10">
    <property type="match status" value="1"/>
</dbReference>
<dbReference type="InterPro" id="IPR027543">
    <property type="entry name" value="Lon_bac"/>
</dbReference>
<dbReference type="Gene3D" id="2.30.130.40">
    <property type="entry name" value="LON domain-like"/>
    <property type="match status" value="1"/>
</dbReference>
<evidence type="ECO:0000256" key="13">
    <source>
        <dbReference type="PROSITE-ProRule" id="PRU01122"/>
    </source>
</evidence>
<dbReference type="EC" id="3.4.21.53" evidence="10 13"/>
<evidence type="ECO:0000256" key="6">
    <source>
        <dbReference type="ARBA" id="ARBA00022825"/>
    </source>
</evidence>
<evidence type="ECO:0000256" key="10">
    <source>
        <dbReference type="ARBA" id="ARBA00066743"/>
    </source>
</evidence>
<sequence>MASPPSSAPELAAGDRVPVLPLRDVVLFPHVVMPLLVGRPASLAAVDAAGAADKQILLVAQRSADVQEPASADLYRVGVVGRIHQLASLANGATKVLVEGLTRVRVTRYAQAGGTHLRATLAPAPFGDPAATAEARAVVRRVLSLFEEYVSLHRRIPDEVVAMVQGADDETRQAFAVAAHVTVRPEVRQRLLEVPTLAELWAELGELLAAEIELLRLERKIEEDVRGSLVQSQREFYLQEQLKAIHKELGNDDGDDAADLQAAVEAKGLPEPVRVRALREVRKLRRTSPLSPEATVSRNYLDWVLGLPWTERTDDVLDVAHARAVLDADHFGLDDVKDRVLDHIAVMALVGKMSGPVLCLVGPPGVGKTSLGRSVARALGRKFMRVSLGGVRDEAEIRGHRRTYIGSMPGRIVQAMRKAEAVNPVILLDEVDKLGQDYRGDPSAALLEVLDPEQNHAFNDHYLEVDYDLSQVLFVTTANSLAGIPEALRDRMEVIRLAGYLDGEKVAIAERHLIPKQLRLNGLAPDHVSWEPGALQAILRGYTREAGVRELERRLARVARKLARKLAETTPAGLPAAGSLADHAEGPAEGAGSRQADELVVRAADLKSLLGTAPHADDDQRLDDKVGVATGLAYTTVGGETLEIEVSSVAGRGKLQLTGTLGDVMKESAHAAVSYARSRAGALGIDAEFHRVTDLHLHIPAGATPKDGPSAGIAIATAIVSALTGVAVRGDVAMTGEITLRGRVLAIGGLKEKLVAARRAGVSRVIIPAENERELDDVPADVVAALRIHPVSSMDDVLAVALRQPARPDAPGAARAAR</sequence>
<comment type="similarity">
    <text evidence="13 14">Belongs to the peptidase S16 family.</text>
</comment>
<dbReference type="GO" id="GO:0005737">
    <property type="term" value="C:cytoplasm"/>
    <property type="evidence" value="ECO:0007669"/>
    <property type="project" value="UniProtKB-SubCell"/>
</dbReference>
<dbReference type="GO" id="GO:0030163">
    <property type="term" value="P:protein catabolic process"/>
    <property type="evidence" value="ECO:0007669"/>
    <property type="project" value="InterPro"/>
</dbReference>
<evidence type="ECO:0000256" key="15">
    <source>
        <dbReference type="SAM" id="MobiDB-lite"/>
    </source>
</evidence>
<evidence type="ECO:0000256" key="12">
    <source>
        <dbReference type="PIRSR" id="PIRSR001174-2"/>
    </source>
</evidence>
<dbReference type="InterPro" id="IPR027065">
    <property type="entry name" value="Lon_Prtase"/>
</dbReference>
<dbReference type="Gene3D" id="1.20.5.5270">
    <property type="match status" value="1"/>
</dbReference>
<dbReference type="InterPro" id="IPR008269">
    <property type="entry name" value="Lon_proteolytic"/>
</dbReference>
<dbReference type="SUPFAM" id="SSF54211">
    <property type="entry name" value="Ribosomal protein S5 domain 2-like"/>
    <property type="match status" value="1"/>
</dbReference>
<dbReference type="HAMAP" id="MF_01973">
    <property type="entry name" value="lon_bact"/>
    <property type="match status" value="1"/>
</dbReference>
<evidence type="ECO:0000256" key="11">
    <source>
        <dbReference type="PIRSR" id="PIRSR001174-1"/>
    </source>
</evidence>
<name>A0A6J4LUG0_9BACT</name>
<dbReference type="SMART" id="SM00382">
    <property type="entry name" value="AAA"/>
    <property type="match status" value="1"/>
</dbReference>
<keyword evidence="8" id="KW-0346">Stress response</keyword>
<keyword evidence="5 13" id="KW-0378">Hydrolase</keyword>
<dbReference type="InterPro" id="IPR054594">
    <property type="entry name" value="Lon_lid"/>
</dbReference>
<dbReference type="InterPro" id="IPR004815">
    <property type="entry name" value="Lon_bac/euk-typ"/>
</dbReference>
<evidence type="ECO:0000256" key="1">
    <source>
        <dbReference type="ARBA" id="ARBA00004496"/>
    </source>
</evidence>
<dbReference type="Pfam" id="PF22667">
    <property type="entry name" value="Lon_lid"/>
    <property type="match status" value="1"/>
</dbReference>
<dbReference type="GO" id="GO:0006508">
    <property type="term" value="P:proteolysis"/>
    <property type="evidence" value="ECO:0007669"/>
    <property type="project" value="UniProtKB-KW"/>
</dbReference>
<dbReference type="InterPro" id="IPR003959">
    <property type="entry name" value="ATPase_AAA_core"/>
</dbReference>
<feature type="domain" description="Lon N-terminal" evidence="17">
    <location>
        <begin position="17"/>
        <end position="212"/>
    </location>
</feature>
<gene>
    <name evidence="18" type="ORF">AVDCRST_MAG11-3026</name>
</gene>
<dbReference type="InterPro" id="IPR003593">
    <property type="entry name" value="AAA+_ATPase"/>
</dbReference>
<dbReference type="Gene3D" id="1.20.58.1480">
    <property type="match status" value="1"/>
</dbReference>
<evidence type="ECO:0000256" key="14">
    <source>
        <dbReference type="RuleBase" id="RU000591"/>
    </source>
</evidence>
<feature type="binding site" evidence="12">
    <location>
        <begin position="362"/>
        <end position="369"/>
    </location>
    <ligand>
        <name>ATP</name>
        <dbReference type="ChEBI" id="CHEBI:30616"/>
    </ligand>
</feature>
<dbReference type="NCBIfam" id="TIGR00763">
    <property type="entry name" value="lon"/>
    <property type="match status" value="1"/>
</dbReference>
<dbReference type="PIRSF" id="PIRSF001174">
    <property type="entry name" value="Lon_proteas"/>
    <property type="match status" value="1"/>
</dbReference>
<evidence type="ECO:0000256" key="5">
    <source>
        <dbReference type="ARBA" id="ARBA00022801"/>
    </source>
</evidence>
<dbReference type="InterPro" id="IPR027417">
    <property type="entry name" value="P-loop_NTPase"/>
</dbReference>
<comment type="subcellular location">
    <subcellularLocation>
        <location evidence="1">Cytoplasm</location>
    </subcellularLocation>
</comment>
<reference evidence="18" key="1">
    <citation type="submission" date="2020-02" db="EMBL/GenBank/DDBJ databases">
        <authorList>
            <person name="Meier V. D."/>
        </authorList>
    </citation>
    <scope>NUCLEOTIDE SEQUENCE</scope>
    <source>
        <strain evidence="18">AVDCRST_MAG11</strain>
    </source>
</reference>
<dbReference type="InterPro" id="IPR015947">
    <property type="entry name" value="PUA-like_sf"/>
</dbReference>
<evidence type="ECO:0000256" key="4">
    <source>
        <dbReference type="ARBA" id="ARBA00022741"/>
    </source>
</evidence>
<evidence type="ECO:0000259" key="16">
    <source>
        <dbReference type="PROSITE" id="PS51786"/>
    </source>
</evidence>
<dbReference type="EMBL" id="CADCTU010000656">
    <property type="protein sequence ID" value="CAA9341971.1"/>
    <property type="molecule type" value="Genomic_DNA"/>
</dbReference>
<protein>
    <recommendedName>
        <fullName evidence="10 13">endopeptidase La</fullName>
        <ecNumber evidence="10 13">3.4.21.53</ecNumber>
    </recommendedName>
</protein>
<evidence type="ECO:0000313" key="18">
    <source>
        <dbReference type="EMBL" id="CAA9341971.1"/>
    </source>
</evidence>
<accession>A0A6J4LUG0</accession>
<dbReference type="GO" id="GO:0016887">
    <property type="term" value="F:ATP hydrolysis activity"/>
    <property type="evidence" value="ECO:0007669"/>
    <property type="project" value="InterPro"/>
</dbReference>
<evidence type="ECO:0000256" key="2">
    <source>
        <dbReference type="ARBA" id="ARBA00022490"/>
    </source>
</evidence>
<dbReference type="InterPro" id="IPR014721">
    <property type="entry name" value="Ribsml_uS5_D2-typ_fold_subgr"/>
</dbReference>
<keyword evidence="4 12" id="KW-0547">Nucleotide-binding</keyword>
<dbReference type="GO" id="GO:0043565">
    <property type="term" value="F:sequence-specific DNA binding"/>
    <property type="evidence" value="ECO:0007669"/>
    <property type="project" value="InterPro"/>
</dbReference>